<keyword evidence="5" id="KW-1185">Reference proteome</keyword>
<reference evidence="4 5" key="1">
    <citation type="journal article" date="2013" name="Proc. Natl. Acad. Sci. U.S.A.">
        <title>Fine-scale variation in meiotic recombination in Mimulus inferred from population shotgun sequencing.</title>
        <authorList>
            <person name="Hellsten U."/>
            <person name="Wright K.M."/>
            <person name="Jenkins J."/>
            <person name="Shu S."/>
            <person name="Yuan Y."/>
            <person name="Wessler S.R."/>
            <person name="Schmutz J."/>
            <person name="Willis J.H."/>
            <person name="Rokhsar D.S."/>
        </authorList>
    </citation>
    <scope>NUCLEOTIDE SEQUENCE [LARGE SCALE GENOMIC DNA]</scope>
    <source>
        <strain evidence="5">cv. DUN x IM62</strain>
    </source>
</reference>
<feature type="region of interest" description="Disordered" evidence="3">
    <location>
        <begin position="174"/>
        <end position="195"/>
    </location>
</feature>
<name>A0A022RFK9_ERYGU</name>
<feature type="compositionally biased region" description="Low complexity" evidence="3">
    <location>
        <begin position="456"/>
        <end position="467"/>
    </location>
</feature>
<gene>
    <name evidence="4" type="ORF">MIMGU_mgv1a004296mg</name>
</gene>
<dbReference type="SMART" id="SM00015">
    <property type="entry name" value="IQ"/>
    <property type="match status" value="1"/>
</dbReference>
<accession>A0A022RFK9</accession>
<dbReference type="PROSITE" id="PS50096">
    <property type="entry name" value="IQ"/>
    <property type="match status" value="2"/>
</dbReference>
<dbReference type="Gene3D" id="1.20.5.190">
    <property type="match status" value="1"/>
</dbReference>
<dbReference type="STRING" id="4155.A0A022RFK9"/>
<dbReference type="GO" id="GO:0005516">
    <property type="term" value="F:calmodulin binding"/>
    <property type="evidence" value="ECO:0007669"/>
    <property type="project" value="UniProtKB-KW"/>
</dbReference>
<dbReference type="AlphaFoldDB" id="A0A022RFK9"/>
<feature type="compositionally biased region" description="Polar residues" evidence="3">
    <location>
        <begin position="435"/>
        <end position="455"/>
    </location>
</feature>
<evidence type="ECO:0000313" key="5">
    <source>
        <dbReference type="Proteomes" id="UP000030748"/>
    </source>
</evidence>
<evidence type="ECO:0000313" key="4">
    <source>
        <dbReference type="EMBL" id="EYU39157.1"/>
    </source>
</evidence>
<dbReference type="Pfam" id="PF00612">
    <property type="entry name" value="IQ"/>
    <property type="match status" value="1"/>
</dbReference>
<proteinExistence type="inferred from homology"/>
<dbReference type="eggNOG" id="ENOG502QT9B">
    <property type="taxonomic scope" value="Eukaryota"/>
</dbReference>
<feature type="region of interest" description="Disordered" evidence="3">
    <location>
        <begin position="434"/>
        <end position="534"/>
    </location>
</feature>
<feature type="compositionally biased region" description="Basic and acidic residues" evidence="3">
    <location>
        <begin position="174"/>
        <end position="186"/>
    </location>
</feature>
<dbReference type="InterPro" id="IPR000048">
    <property type="entry name" value="IQ_motif_EF-hand-BS"/>
</dbReference>
<comment type="similarity">
    <text evidence="2">Belongs to the IQD family.</text>
</comment>
<feature type="region of interest" description="Disordered" evidence="3">
    <location>
        <begin position="1"/>
        <end position="56"/>
    </location>
</feature>
<dbReference type="PANTHER" id="PTHR32295:SF95">
    <property type="entry name" value="PROTEIN IQ-DOMAIN 6"/>
    <property type="match status" value="1"/>
</dbReference>
<protein>
    <recommendedName>
        <fullName evidence="6">DUF4005 domain-containing protein</fullName>
    </recommendedName>
</protein>
<sequence>MGASKKWMKTLFSLKKGNKSKYPENDENNSGSTGKSWHQRREHSVETDDDDVSENELNQNKVTEIEDEIWHRGENSFLDNNNNYNIPENELYNNHNAVAEIEDDSEIWHHQRDQHSFVDDNEALENESNRNLVLETEDANSLIWPEGERYLVDNVVIENEINQNHVVDEMIEDTKDERSHELHLESAKSPSTSLREQKTELFRESLTDESAAIHIQSAFRRFLARRALRALKGLVRLQALVRGHAVRKQRAITLRCMQALVRVQARVRARHVRMALENQNAQVKLQQQLQQDARVKKIEEGWCDSTGSAEEIQAKLLRRKAAAAKREKTRAYALARQWQAGSSRQQVIKPVTGFELDKGNWSWNWLERWMVIRPWENRFLDFDLSDGMKTRENEQIDRIISAEKKPVSKIGNGKTGSPRLSNYKSNEKIVRDGYNCSSPSKLGNAKECTTPTKLVSSRTSFGSRSQSNPKERSTLSDKQGAKRLSLPGKEIGAQPASQLGKKSGVRNTPAAPKPVKPKISSKSNGVVKPTKPGP</sequence>
<evidence type="ECO:0000256" key="1">
    <source>
        <dbReference type="ARBA" id="ARBA00022860"/>
    </source>
</evidence>
<dbReference type="PANTHER" id="PTHR32295">
    <property type="entry name" value="IQ-DOMAIN 5-RELATED"/>
    <property type="match status" value="1"/>
</dbReference>
<evidence type="ECO:0008006" key="6">
    <source>
        <dbReference type="Google" id="ProtNLM"/>
    </source>
</evidence>
<dbReference type="Proteomes" id="UP000030748">
    <property type="component" value="Unassembled WGS sequence"/>
</dbReference>
<evidence type="ECO:0000256" key="3">
    <source>
        <dbReference type="SAM" id="MobiDB-lite"/>
    </source>
</evidence>
<evidence type="ECO:0000256" key="2">
    <source>
        <dbReference type="ARBA" id="ARBA00024341"/>
    </source>
</evidence>
<dbReference type="EMBL" id="KI630454">
    <property type="protein sequence ID" value="EYU39157.1"/>
    <property type="molecule type" value="Genomic_DNA"/>
</dbReference>
<organism evidence="4 5">
    <name type="scientific">Erythranthe guttata</name>
    <name type="common">Yellow monkey flower</name>
    <name type="synonym">Mimulus guttatus</name>
    <dbReference type="NCBI Taxonomy" id="4155"/>
    <lineage>
        <taxon>Eukaryota</taxon>
        <taxon>Viridiplantae</taxon>
        <taxon>Streptophyta</taxon>
        <taxon>Embryophyta</taxon>
        <taxon>Tracheophyta</taxon>
        <taxon>Spermatophyta</taxon>
        <taxon>Magnoliopsida</taxon>
        <taxon>eudicotyledons</taxon>
        <taxon>Gunneridae</taxon>
        <taxon>Pentapetalae</taxon>
        <taxon>asterids</taxon>
        <taxon>lamiids</taxon>
        <taxon>Lamiales</taxon>
        <taxon>Phrymaceae</taxon>
        <taxon>Erythranthe</taxon>
    </lineage>
</organism>
<keyword evidence="1" id="KW-0112">Calmodulin-binding</keyword>